<dbReference type="EMBL" id="KV460219">
    <property type="protein sequence ID" value="OBT97969.1"/>
    <property type="molecule type" value="Genomic_DNA"/>
</dbReference>
<evidence type="ECO:0000256" key="5">
    <source>
        <dbReference type="ARBA" id="ARBA00038109"/>
    </source>
</evidence>
<feature type="compositionally biased region" description="Basic and acidic residues" evidence="6">
    <location>
        <begin position="595"/>
        <end position="608"/>
    </location>
</feature>
<feature type="compositionally biased region" description="Pro residues" evidence="6">
    <location>
        <begin position="673"/>
        <end position="686"/>
    </location>
</feature>
<feature type="compositionally biased region" description="Low complexity" evidence="6">
    <location>
        <begin position="417"/>
        <end position="427"/>
    </location>
</feature>
<evidence type="ECO:0000256" key="1">
    <source>
        <dbReference type="ARBA" id="ARBA00004141"/>
    </source>
</evidence>
<reference evidence="8 9" key="1">
    <citation type="submission" date="2016-03" db="EMBL/GenBank/DDBJ databases">
        <title>Comparative genomics of Pseudogymnoascus destructans, the fungus causing white-nose syndrome of bats.</title>
        <authorList>
            <person name="Palmer J.M."/>
            <person name="Drees K.P."/>
            <person name="Foster J.T."/>
            <person name="Lindner D.L."/>
        </authorList>
    </citation>
    <scope>NUCLEOTIDE SEQUENCE [LARGE SCALE GENOMIC DNA]</scope>
    <source>
        <strain evidence="8 9">UAMH 10579</strain>
    </source>
</reference>
<comment type="similarity">
    <text evidence="5">Belongs to the palH/RIM21 family.</text>
</comment>
<dbReference type="Proteomes" id="UP000091956">
    <property type="component" value="Unassembled WGS sequence"/>
</dbReference>
<feature type="transmembrane region" description="Helical" evidence="7">
    <location>
        <begin position="96"/>
        <end position="116"/>
    </location>
</feature>
<feature type="compositionally biased region" description="Low complexity" evidence="6">
    <location>
        <begin position="459"/>
        <end position="470"/>
    </location>
</feature>
<evidence type="ECO:0000256" key="7">
    <source>
        <dbReference type="SAM" id="Phobius"/>
    </source>
</evidence>
<feature type="region of interest" description="Disordered" evidence="6">
    <location>
        <begin position="390"/>
        <end position="489"/>
    </location>
</feature>
<dbReference type="STRING" id="342668.A0A1B8GQ54"/>
<evidence type="ECO:0000256" key="2">
    <source>
        <dbReference type="ARBA" id="ARBA00022692"/>
    </source>
</evidence>
<dbReference type="GO" id="GO:0071467">
    <property type="term" value="P:cellular response to pH"/>
    <property type="evidence" value="ECO:0007669"/>
    <property type="project" value="TreeGrafter"/>
</dbReference>
<evidence type="ECO:0000313" key="8">
    <source>
        <dbReference type="EMBL" id="OBT97969.1"/>
    </source>
</evidence>
<feature type="transmembrane region" description="Helical" evidence="7">
    <location>
        <begin position="231"/>
        <end position="250"/>
    </location>
</feature>
<feature type="transmembrane region" description="Helical" evidence="7">
    <location>
        <begin position="270"/>
        <end position="292"/>
    </location>
</feature>
<feature type="region of interest" description="Disordered" evidence="6">
    <location>
        <begin position="520"/>
        <end position="556"/>
    </location>
</feature>
<keyword evidence="9" id="KW-1185">Reference proteome</keyword>
<dbReference type="AlphaFoldDB" id="A0A1B8GQ54"/>
<evidence type="ECO:0000256" key="3">
    <source>
        <dbReference type="ARBA" id="ARBA00022989"/>
    </source>
</evidence>
<feature type="compositionally biased region" description="Low complexity" evidence="6">
    <location>
        <begin position="731"/>
        <end position="747"/>
    </location>
</feature>
<proteinExistence type="inferred from homology"/>
<name>A0A1B8GQ54_9PEZI</name>
<dbReference type="OrthoDB" id="5393256at2759"/>
<dbReference type="PANTHER" id="PTHR35779">
    <property type="entry name" value="PH-RESPONSE REGULATOR PROTEIN PALH/RIM21"/>
    <property type="match status" value="1"/>
</dbReference>
<feature type="transmembrane region" description="Helical" evidence="7">
    <location>
        <begin position="304"/>
        <end position="327"/>
    </location>
</feature>
<dbReference type="Pfam" id="PF08733">
    <property type="entry name" value="PalH"/>
    <property type="match status" value="1"/>
</dbReference>
<keyword evidence="3 7" id="KW-1133">Transmembrane helix</keyword>
<dbReference type="InterPro" id="IPR014844">
    <property type="entry name" value="PalH"/>
</dbReference>
<accession>A0A1B8GQ54</accession>
<reference evidence="9" key="2">
    <citation type="journal article" date="2018" name="Nat. Commun.">
        <title>Extreme sensitivity to ultraviolet light in the fungal pathogen causing white-nose syndrome of bats.</title>
        <authorList>
            <person name="Palmer J.M."/>
            <person name="Drees K.P."/>
            <person name="Foster J.T."/>
            <person name="Lindner D.L."/>
        </authorList>
    </citation>
    <scope>NUCLEOTIDE SEQUENCE [LARGE SCALE GENOMIC DNA]</scope>
    <source>
        <strain evidence="9">UAMH 10579</strain>
    </source>
</reference>
<keyword evidence="2 7" id="KW-0812">Transmembrane</keyword>
<sequence>MEVRAFWDQAHQPTPTSSSSTTVSVSSCTPFVLPSNGIIEFNSTVDVLTQVTLGADAHFYPNCTGAIAPDVTVINGNVPEADTAERDPFYASSLSVIYALASTTVTAYMLVILLCITPRSFVSGGTVVLGSRGGFTGSTSVRETGVGIGGRPLLQKVAAISVAISLSIATANTFNIAEQQYNAGYMDAVMLQTEVLGSRELKVIMVISDTFLWLAQAQTLIRLFPRQREKVIIKWTALALITLSVIFSILDDFVYAGYTRPAAFVDAIPALSYLFQIALSLLYSAWVIYYALTKKQYAFYHPRMRNMCLVALISLVSILVPVVFFVVDISMPDVASWGDYVRWVGAAAASAVVWEWVERIEALERNEKKDGVLGREVFDGDEMLEVTPSTVLTTDHRGGGGGGGAGGGGRGGDRDGSGAATKASGAGDRWPGLGATARHRIPHPPRRRATSNPIPPQTPSTTTNPQNHPTWPARPQPAATPGPRTDTASAESTVYAIRYHPIGDARSVRGASFDVEAQHEAVPVVTGNEDSTSVSTSKSEGATSAPRPQQQQPPQGTWRIWSAIEALNPFARSRQRPPPEVSAMTVRRLPPPSRRRPEPTEEGGGKWDWDVLGKLEDFASKRAERVREIRGGGGGPEKLPVMRIPAPATRRVVPESVAVPDGESEAVASTWPLPSPAPLPPDPNPTSPVIDPDVQPPSPAPSPVQRVREAHEQAMARNVTMGGGSVTSGERSATTTVDRSSTTRSGSSGTGGLPVLRIPAPPLRGSGGVS</sequence>
<dbReference type="GeneID" id="28837269"/>
<feature type="region of interest" description="Disordered" evidence="6">
    <location>
        <begin position="653"/>
        <end position="770"/>
    </location>
</feature>
<organism evidence="8 9">
    <name type="scientific">Pseudogymnoascus verrucosus</name>
    <dbReference type="NCBI Taxonomy" id="342668"/>
    <lineage>
        <taxon>Eukaryota</taxon>
        <taxon>Fungi</taxon>
        <taxon>Dikarya</taxon>
        <taxon>Ascomycota</taxon>
        <taxon>Pezizomycotina</taxon>
        <taxon>Leotiomycetes</taxon>
        <taxon>Thelebolales</taxon>
        <taxon>Thelebolaceae</taxon>
        <taxon>Pseudogymnoascus</taxon>
    </lineage>
</organism>
<feature type="compositionally biased region" description="Low complexity" evidence="6">
    <location>
        <begin position="13"/>
        <end position="24"/>
    </location>
</feature>
<evidence type="ECO:0000313" key="9">
    <source>
        <dbReference type="Proteomes" id="UP000091956"/>
    </source>
</evidence>
<feature type="compositionally biased region" description="Polar residues" evidence="6">
    <location>
        <begin position="528"/>
        <end position="542"/>
    </location>
</feature>
<feature type="region of interest" description="Disordered" evidence="6">
    <location>
        <begin position="570"/>
        <end position="608"/>
    </location>
</feature>
<gene>
    <name evidence="8" type="primary">RIM21</name>
    <name evidence="8" type="ORF">VE01_03883</name>
</gene>
<keyword evidence="4 7" id="KW-0472">Membrane</keyword>
<feature type="compositionally biased region" description="Gly residues" evidence="6">
    <location>
        <begin position="399"/>
        <end position="410"/>
    </location>
</feature>
<feature type="region of interest" description="Disordered" evidence="6">
    <location>
        <begin position="1"/>
        <end position="24"/>
    </location>
</feature>
<dbReference type="RefSeq" id="XP_018131702.1">
    <property type="nucleotide sequence ID" value="XM_018273364.2"/>
</dbReference>
<protein>
    <submittedName>
        <fullName evidence="8">pH-response regulator protein palH/rim21</fullName>
    </submittedName>
</protein>
<feature type="compositionally biased region" description="Basic residues" evidence="6">
    <location>
        <begin position="437"/>
        <end position="449"/>
    </location>
</feature>
<evidence type="ECO:0000256" key="4">
    <source>
        <dbReference type="ARBA" id="ARBA00023136"/>
    </source>
</evidence>
<comment type="subcellular location">
    <subcellularLocation>
        <location evidence="1">Membrane</location>
        <topology evidence="1">Multi-pass membrane protein</topology>
    </subcellularLocation>
</comment>
<evidence type="ECO:0000256" key="6">
    <source>
        <dbReference type="SAM" id="MobiDB-lite"/>
    </source>
</evidence>
<dbReference type="PANTHER" id="PTHR35779:SF1">
    <property type="entry name" value="PH-RESPONSE REGULATOR PROTEIN PALH_RIM21"/>
    <property type="match status" value="1"/>
</dbReference>
<dbReference type="GO" id="GO:0005886">
    <property type="term" value="C:plasma membrane"/>
    <property type="evidence" value="ECO:0007669"/>
    <property type="project" value="TreeGrafter"/>
</dbReference>
<dbReference type="PROSITE" id="PS51257">
    <property type="entry name" value="PROKAR_LIPOPROTEIN"/>
    <property type="match status" value="1"/>
</dbReference>